<keyword evidence="2" id="KW-0449">Lipoprotein</keyword>
<dbReference type="eggNOG" id="COG5401">
    <property type="taxonomic scope" value="Bacteria"/>
</dbReference>
<dbReference type="EMBL" id="CP003130">
    <property type="protein sequence ID" value="AEU37046.1"/>
    <property type="molecule type" value="Genomic_DNA"/>
</dbReference>
<organism evidence="2 3">
    <name type="scientific">Granulicella mallensis (strain ATCC BAA-1857 / DSM 23137 / MP5ACTX8)</name>
    <dbReference type="NCBI Taxonomy" id="682795"/>
    <lineage>
        <taxon>Bacteria</taxon>
        <taxon>Pseudomonadati</taxon>
        <taxon>Acidobacteriota</taxon>
        <taxon>Terriglobia</taxon>
        <taxon>Terriglobales</taxon>
        <taxon>Acidobacteriaceae</taxon>
        <taxon>Granulicella</taxon>
    </lineage>
</organism>
<protein>
    <submittedName>
        <fullName evidence="2">Lipoprotein LpqB, GerMN domain protein</fullName>
    </submittedName>
</protein>
<reference evidence="2 3" key="1">
    <citation type="submission" date="2011-11" db="EMBL/GenBank/DDBJ databases">
        <title>Complete sequence of Granulicella mallensis MP5ACTX8.</title>
        <authorList>
            <consortium name="US DOE Joint Genome Institute"/>
            <person name="Lucas S."/>
            <person name="Copeland A."/>
            <person name="Lapidus A."/>
            <person name="Cheng J.-F."/>
            <person name="Goodwin L."/>
            <person name="Pitluck S."/>
            <person name="Peters L."/>
            <person name="Lu M."/>
            <person name="Detter J.C."/>
            <person name="Han C."/>
            <person name="Tapia R."/>
            <person name="Land M."/>
            <person name="Hauser L."/>
            <person name="Kyrpides N."/>
            <person name="Ivanova N."/>
            <person name="Mikhailova N."/>
            <person name="Pagani I."/>
            <person name="Rawat S."/>
            <person name="Mannisto M."/>
            <person name="Haggblom M."/>
            <person name="Woyke T."/>
        </authorList>
    </citation>
    <scope>NUCLEOTIDE SEQUENCE [LARGE SCALE GENOMIC DNA]</scope>
    <source>
        <strain evidence="3">ATCC BAA-1857 / DSM 23137 / MP5ACTX8</strain>
    </source>
</reference>
<dbReference type="AlphaFoldDB" id="G8P1Z4"/>
<dbReference type="HOGENOM" id="CLU_1219219_0_0_0"/>
<dbReference type="KEGG" id="gma:AciX8_2736"/>
<accession>G8P1Z4</accession>
<evidence type="ECO:0000259" key="1">
    <source>
        <dbReference type="SMART" id="SM00909"/>
    </source>
</evidence>
<evidence type="ECO:0000313" key="2">
    <source>
        <dbReference type="EMBL" id="AEU37046.1"/>
    </source>
</evidence>
<feature type="domain" description="GerMN" evidence="1">
    <location>
        <begin position="83"/>
        <end position="201"/>
    </location>
</feature>
<dbReference type="Pfam" id="PF10646">
    <property type="entry name" value="Germane"/>
    <property type="match status" value="1"/>
</dbReference>
<dbReference type="InterPro" id="IPR019606">
    <property type="entry name" value="GerMN"/>
</dbReference>
<proteinExistence type="predicted"/>
<dbReference type="RefSeq" id="WP_014265924.1">
    <property type="nucleotide sequence ID" value="NC_016631.1"/>
</dbReference>
<name>G8P1Z4_GRAMM</name>
<dbReference type="SMART" id="SM00909">
    <property type="entry name" value="Germane"/>
    <property type="match status" value="1"/>
</dbReference>
<dbReference type="Proteomes" id="UP000007113">
    <property type="component" value="Chromosome"/>
</dbReference>
<keyword evidence="3" id="KW-1185">Reference proteome</keyword>
<sequence length="225" mass="23977" precursor="true">MISRHQRIVFWSLVGCILAMGALLFGERQHARDRIVALADATPLDAPYSTTESVTLDLANDADGSITATTRPIALPGEVTARARALLEHLVAEYSLPGSSHPLQSGVAVDDVFLLPLPLVGRSANSSALIASTDPNALQPQTPGGELAVINLRSTFVNAHPSGVEVESLTLLSIIGTLHTNLPQIEQIRFLVDGQPRETLAGHADLLRTYPSRDTTVQAQPTTEP</sequence>
<evidence type="ECO:0000313" key="3">
    <source>
        <dbReference type="Proteomes" id="UP000007113"/>
    </source>
</evidence>
<dbReference type="STRING" id="682795.AciX8_2736"/>
<gene>
    <name evidence="2" type="ordered locus">AciX8_2736</name>
</gene>
<dbReference type="OrthoDB" id="9809406at2"/>